<evidence type="ECO:0000256" key="1">
    <source>
        <dbReference type="SAM" id="MobiDB-lite"/>
    </source>
</evidence>
<comment type="caution">
    <text evidence="2">The sequence shown here is derived from an EMBL/GenBank/DDBJ whole genome shotgun (WGS) entry which is preliminary data.</text>
</comment>
<evidence type="ECO:0000313" key="2">
    <source>
        <dbReference type="EMBL" id="REF00592.1"/>
    </source>
</evidence>
<accession>A0A3D9T9Z2</accession>
<proteinExistence type="predicted"/>
<feature type="region of interest" description="Disordered" evidence="1">
    <location>
        <begin position="27"/>
        <end position="56"/>
    </location>
</feature>
<protein>
    <submittedName>
        <fullName evidence="2">Uncharacterized protein</fullName>
    </submittedName>
</protein>
<feature type="compositionally biased region" description="Basic residues" evidence="1">
    <location>
        <begin position="45"/>
        <end position="56"/>
    </location>
</feature>
<reference evidence="2 3" key="1">
    <citation type="submission" date="2018-08" db="EMBL/GenBank/DDBJ databases">
        <title>Sequencing the genomes of 1000 actinobacteria strains.</title>
        <authorList>
            <person name="Klenk H.-P."/>
        </authorList>
    </citation>
    <scope>NUCLEOTIDE SEQUENCE [LARGE SCALE GENOMIC DNA]</scope>
    <source>
        <strain evidence="2 3">DSM 43927</strain>
    </source>
</reference>
<gene>
    <name evidence="2" type="ORF">DFJ69_6147</name>
</gene>
<evidence type="ECO:0000313" key="3">
    <source>
        <dbReference type="Proteomes" id="UP000256661"/>
    </source>
</evidence>
<sequence length="360" mass="40094">MSKTTEPGPLGNQMSLYDHCVRLHRLNPETPLPNDGKPYPDDHMHHRRVKGSRDRRRQGVAAAAILDAFFARPDATPQELTSAFHDVDVPIHRNDHITAAALRAGRERAQETGRWLVRHSPDQCSTIIGLALLAADCDEQDLELIQHIGLLSDTFGPLAADALKRRRGGGEALLWLANRTAGWGRVYVVEALCQVGGRQARPWLLRQALDGDFLNGYYVGAVARAADVHEAITASSPDDELIDHTGRLLQVMAANSGMGMTWNGYHAIRRVLEAHVAHLAHQQPNRNRYITAAYIADRLLKGDPDLPNLPPAHQARLLDRYLTILRSDRWSSMARTDLDSSDEFSAWFLKNIAARLHLLS</sequence>
<name>A0A3D9T9Z2_9ACTN</name>
<organism evidence="2 3">
    <name type="scientific">Thermomonospora umbrina</name>
    <dbReference type="NCBI Taxonomy" id="111806"/>
    <lineage>
        <taxon>Bacteria</taxon>
        <taxon>Bacillati</taxon>
        <taxon>Actinomycetota</taxon>
        <taxon>Actinomycetes</taxon>
        <taxon>Streptosporangiales</taxon>
        <taxon>Thermomonosporaceae</taxon>
        <taxon>Thermomonospora</taxon>
    </lineage>
</organism>
<dbReference type="Proteomes" id="UP000256661">
    <property type="component" value="Unassembled WGS sequence"/>
</dbReference>
<dbReference type="AlphaFoldDB" id="A0A3D9T9Z2"/>
<dbReference type="EMBL" id="QTTT01000001">
    <property type="protein sequence ID" value="REF00592.1"/>
    <property type="molecule type" value="Genomic_DNA"/>
</dbReference>
<keyword evidence="3" id="KW-1185">Reference proteome</keyword>